<protein>
    <submittedName>
        <fullName evidence="1">Uncharacterized protein</fullName>
    </submittedName>
</protein>
<organism evidence="1 2">
    <name type="scientific">Rotaria sordida</name>
    <dbReference type="NCBI Taxonomy" id="392033"/>
    <lineage>
        <taxon>Eukaryota</taxon>
        <taxon>Metazoa</taxon>
        <taxon>Spiralia</taxon>
        <taxon>Gnathifera</taxon>
        <taxon>Rotifera</taxon>
        <taxon>Eurotatoria</taxon>
        <taxon>Bdelloidea</taxon>
        <taxon>Philodinida</taxon>
        <taxon>Philodinidae</taxon>
        <taxon>Rotaria</taxon>
    </lineage>
</organism>
<evidence type="ECO:0000313" key="1">
    <source>
        <dbReference type="EMBL" id="CAF1606290.1"/>
    </source>
</evidence>
<dbReference type="Proteomes" id="UP000663870">
    <property type="component" value="Unassembled WGS sequence"/>
</dbReference>
<comment type="caution">
    <text evidence="1">The sequence shown here is derived from an EMBL/GenBank/DDBJ whole genome shotgun (WGS) entry which is preliminary data.</text>
</comment>
<sequence>MEVIGENNDESTSDMPRTQIISDENAMLLNAKVTFR</sequence>
<dbReference type="AlphaFoldDB" id="A0A816B6W9"/>
<name>A0A816B6W9_9BILA</name>
<evidence type="ECO:0000313" key="2">
    <source>
        <dbReference type="Proteomes" id="UP000663870"/>
    </source>
</evidence>
<keyword evidence="2" id="KW-1185">Reference proteome</keyword>
<dbReference type="EMBL" id="CAJNOL010005513">
    <property type="protein sequence ID" value="CAF1606290.1"/>
    <property type="molecule type" value="Genomic_DNA"/>
</dbReference>
<gene>
    <name evidence="1" type="ORF">JXQ802_LOCUS48876</name>
</gene>
<accession>A0A816B6W9</accession>
<feature type="non-terminal residue" evidence="1">
    <location>
        <position position="36"/>
    </location>
</feature>
<proteinExistence type="predicted"/>
<reference evidence="1" key="1">
    <citation type="submission" date="2021-02" db="EMBL/GenBank/DDBJ databases">
        <authorList>
            <person name="Nowell W R."/>
        </authorList>
    </citation>
    <scope>NUCLEOTIDE SEQUENCE</scope>
</reference>